<protein>
    <submittedName>
        <fullName evidence="1">Uncharacterized protein</fullName>
    </submittedName>
</protein>
<gene>
    <name evidence="1" type="ORF">PIB30_063498</name>
</gene>
<comment type="caution">
    <text evidence="1">The sequence shown here is derived from an EMBL/GenBank/DDBJ whole genome shotgun (WGS) entry which is preliminary data.</text>
</comment>
<evidence type="ECO:0000313" key="1">
    <source>
        <dbReference type="EMBL" id="MED6112651.1"/>
    </source>
</evidence>
<accession>A0ABU6QKX9</accession>
<reference evidence="1 2" key="1">
    <citation type="journal article" date="2023" name="Plants (Basel)">
        <title>Bridging the Gap: Combining Genomics and Transcriptomics Approaches to Understand Stylosanthes scabra, an Orphan Legume from the Brazilian Caatinga.</title>
        <authorList>
            <person name="Ferreira-Neto J.R.C."/>
            <person name="da Silva M.D."/>
            <person name="Binneck E."/>
            <person name="de Melo N.F."/>
            <person name="da Silva R.H."/>
            <person name="de Melo A.L.T.M."/>
            <person name="Pandolfi V."/>
            <person name="Bustamante F.O."/>
            <person name="Brasileiro-Vidal A.C."/>
            <person name="Benko-Iseppon A.M."/>
        </authorList>
    </citation>
    <scope>NUCLEOTIDE SEQUENCE [LARGE SCALE GENOMIC DNA]</scope>
    <source>
        <tissue evidence="1">Leaves</tissue>
    </source>
</reference>
<evidence type="ECO:0000313" key="2">
    <source>
        <dbReference type="Proteomes" id="UP001341840"/>
    </source>
</evidence>
<name>A0ABU6QKX9_9FABA</name>
<sequence length="100" mass="11400">MVHIIRIHIIENSSIALRSEGVISLSLLSLPSSKKVWIPFAAESFIKIASETVASIFASKASKDIVFQWIVIVEGRLQIRSMRSRKKGQSEWLYICWRVL</sequence>
<dbReference type="EMBL" id="JASCZI010000605">
    <property type="protein sequence ID" value="MED6112651.1"/>
    <property type="molecule type" value="Genomic_DNA"/>
</dbReference>
<dbReference type="Proteomes" id="UP001341840">
    <property type="component" value="Unassembled WGS sequence"/>
</dbReference>
<organism evidence="1 2">
    <name type="scientific">Stylosanthes scabra</name>
    <dbReference type="NCBI Taxonomy" id="79078"/>
    <lineage>
        <taxon>Eukaryota</taxon>
        <taxon>Viridiplantae</taxon>
        <taxon>Streptophyta</taxon>
        <taxon>Embryophyta</taxon>
        <taxon>Tracheophyta</taxon>
        <taxon>Spermatophyta</taxon>
        <taxon>Magnoliopsida</taxon>
        <taxon>eudicotyledons</taxon>
        <taxon>Gunneridae</taxon>
        <taxon>Pentapetalae</taxon>
        <taxon>rosids</taxon>
        <taxon>fabids</taxon>
        <taxon>Fabales</taxon>
        <taxon>Fabaceae</taxon>
        <taxon>Papilionoideae</taxon>
        <taxon>50 kb inversion clade</taxon>
        <taxon>dalbergioids sensu lato</taxon>
        <taxon>Dalbergieae</taxon>
        <taxon>Pterocarpus clade</taxon>
        <taxon>Stylosanthes</taxon>
    </lineage>
</organism>
<keyword evidence="2" id="KW-1185">Reference proteome</keyword>
<proteinExistence type="predicted"/>